<keyword evidence="2" id="KW-1185">Reference proteome</keyword>
<organism evidence="1 2">
    <name type="scientific">Ceratopteris richardii</name>
    <name type="common">Triangle waterfern</name>
    <dbReference type="NCBI Taxonomy" id="49495"/>
    <lineage>
        <taxon>Eukaryota</taxon>
        <taxon>Viridiplantae</taxon>
        <taxon>Streptophyta</taxon>
        <taxon>Embryophyta</taxon>
        <taxon>Tracheophyta</taxon>
        <taxon>Polypodiopsida</taxon>
        <taxon>Polypodiidae</taxon>
        <taxon>Polypodiales</taxon>
        <taxon>Pteridineae</taxon>
        <taxon>Pteridaceae</taxon>
        <taxon>Parkerioideae</taxon>
        <taxon>Ceratopteris</taxon>
    </lineage>
</organism>
<accession>A0A8T2UHG1</accession>
<dbReference type="EMBL" id="CM035412">
    <property type="protein sequence ID" value="KAH7432915.1"/>
    <property type="molecule type" value="Genomic_DNA"/>
</dbReference>
<name>A0A8T2UHG1_CERRI</name>
<sequence length="198" mass="22550">MAMDDAFPDVPSLSYPQLFSFQVSYVDFLVTGDSVISSLSKKEDYRHGILEVDFDVEMLFVHERDRIFMSQGFSTLRNHVDADYADDCSISIKFDTQQWNITSQNIAEKTCIQHLLECIVNGSTIDESLQIGKEKGIIGLDKNIQKHGQLLRRAISHNKLEERFLILVPGKLLLFKNNDIHGKHVRYATSLLGATLWS</sequence>
<evidence type="ECO:0000313" key="2">
    <source>
        <dbReference type="Proteomes" id="UP000825935"/>
    </source>
</evidence>
<comment type="caution">
    <text evidence="1">The sequence shown here is derived from an EMBL/GenBank/DDBJ whole genome shotgun (WGS) entry which is preliminary data.</text>
</comment>
<protein>
    <submittedName>
        <fullName evidence="1">Uncharacterized protein</fullName>
    </submittedName>
</protein>
<dbReference type="Proteomes" id="UP000825935">
    <property type="component" value="Chromosome 7"/>
</dbReference>
<proteinExistence type="predicted"/>
<reference evidence="1" key="1">
    <citation type="submission" date="2021-08" db="EMBL/GenBank/DDBJ databases">
        <title>WGS assembly of Ceratopteris richardii.</title>
        <authorList>
            <person name="Marchant D.B."/>
            <person name="Chen G."/>
            <person name="Jenkins J."/>
            <person name="Shu S."/>
            <person name="Leebens-Mack J."/>
            <person name="Grimwood J."/>
            <person name="Schmutz J."/>
            <person name="Soltis P."/>
            <person name="Soltis D."/>
            <person name="Chen Z.-H."/>
        </authorList>
    </citation>
    <scope>NUCLEOTIDE SEQUENCE</scope>
    <source>
        <strain evidence="1">Whitten #5841</strain>
        <tissue evidence="1">Leaf</tissue>
    </source>
</reference>
<gene>
    <name evidence="1" type="ORF">KP509_07G045900</name>
</gene>
<dbReference type="AlphaFoldDB" id="A0A8T2UHG1"/>
<dbReference type="OrthoDB" id="1925582at2759"/>
<evidence type="ECO:0000313" key="1">
    <source>
        <dbReference type="EMBL" id="KAH7432915.1"/>
    </source>
</evidence>